<accession>A0A382F971</accession>
<feature type="non-terminal residue" evidence="1">
    <location>
        <position position="533"/>
    </location>
</feature>
<dbReference type="EMBL" id="UINC01048554">
    <property type="protein sequence ID" value="SVB59219.1"/>
    <property type="molecule type" value="Genomic_DNA"/>
</dbReference>
<name>A0A382F971_9ZZZZ</name>
<reference evidence="1" key="1">
    <citation type="submission" date="2018-05" db="EMBL/GenBank/DDBJ databases">
        <authorList>
            <person name="Lanie J.A."/>
            <person name="Ng W.-L."/>
            <person name="Kazmierczak K.M."/>
            <person name="Andrzejewski T.M."/>
            <person name="Davidsen T.M."/>
            <person name="Wayne K.J."/>
            <person name="Tettelin H."/>
            <person name="Glass J.I."/>
            <person name="Rusch D."/>
            <person name="Podicherti R."/>
            <person name="Tsui H.-C.T."/>
            <person name="Winkler M.E."/>
        </authorList>
    </citation>
    <scope>NUCLEOTIDE SEQUENCE</scope>
</reference>
<dbReference type="AlphaFoldDB" id="A0A382F971"/>
<evidence type="ECO:0000313" key="1">
    <source>
        <dbReference type="EMBL" id="SVB59219.1"/>
    </source>
</evidence>
<protein>
    <recommendedName>
        <fullName evidence="2">CARDB domain-containing protein</fullName>
    </recommendedName>
</protein>
<organism evidence="1">
    <name type="scientific">marine metagenome</name>
    <dbReference type="NCBI Taxonomy" id="408172"/>
    <lineage>
        <taxon>unclassified sequences</taxon>
        <taxon>metagenomes</taxon>
        <taxon>ecological metagenomes</taxon>
    </lineage>
</organism>
<feature type="non-terminal residue" evidence="1">
    <location>
        <position position="1"/>
    </location>
</feature>
<evidence type="ECO:0008006" key="2">
    <source>
        <dbReference type="Google" id="ProtNLM"/>
    </source>
</evidence>
<sequence length="533" mass="60009">FANFPASDKAQLLIRERDNITVWQGEFGDVRISIPRGTSFGEGTIRAITYDENYTAVGGSRFWIHQPLIYDIRENMDHLVTNTLDLQAQIVDNEGSDGITSVKVVWSDTQNFVDNTYRMIPDPNPPGSTVKKGTWYRIEKPIPLPKGGRVVRYTIHVKDVSNYSISSERKVVDVPEGANLAIASSANQTAPIRYRYSPSLKKHTLIADIVNDGGRPVNTAIEVWFSEGDADKNADQQIDRDALTLGHVDILPRDWKSGAGSLQETTAILVLNTPLSTGLHKIYVFADPEDSEDDHGDFITGKLDEPRSFDNRSFTILIVNEFTLKTDEPLIARSIDHVFRAGFEAGALAGVPAISISVDEVILPKSFQPDLFPAPTPRLNNLVKAVSDSNYSAYKIDLLSDKAYLTRPTQVDFLLSLDQLHNKIQNRDGLYLNQADHYEKFKAALNREVESISMYRWKTDIKAWQRIDSKVKLDTDIPDEHGNFPIFQEKFVTPTRAENRNLSKLSKSQIHIDPNLTPIGQWVILFLNKHSYE</sequence>
<gene>
    <name evidence="1" type="ORF">METZ01_LOCUS212073</name>
</gene>
<proteinExistence type="predicted"/>